<accession>A0AAN5BZU5</accession>
<comment type="caution">
    <text evidence="1">The sequence shown here is derived from an EMBL/GenBank/DDBJ whole genome shotgun (WGS) entry which is preliminary data.</text>
</comment>
<evidence type="ECO:0000313" key="1">
    <source>
        <dbReference type="EMBL" id="GMG33519.1"/>
    </source>
</evidence>
<gene>
    <name evidence="1" type="ORF">Aory04_000903400</name>
</gene>
<sequence length="147" mass="17118">MPLLKRIKLRLTEDSFHESVNMIWVLVGQDPSDSGNMAYVGTNTERSMVTWTVRTGLGLAYAQEQKHLETQTSEEFFRVVIRYFRVEFLIIQSENLEISKAAKDGAFSYLFKGHHKLDHIKRIGTQVIHVSRLIFYLQKFGQYCIKC</sequence>
<proteinExistence type="predicted"/>
<organism evidence="1 2">
    <name type="scientific">Aspergillus oryzae</name>
    <name type="common">Yellow koji mold</name>
    <dbReference type="NCBI Taxonomy" id="5062"/>
    <lineage>
        <taxon>Eukaryota</taxon>
        <taxon>Fungi</taxon>
        <taxon>Dikarya</taxon>
        <taxon>Ascomycota</taxon>
        <taxon>Pezizomycotina</taxon>
        <taxon>Eurotiomycetes</taxon>
        <taxon>Eurotiomycetidae</taxon>
        <taxon>Eurotiales</taxon>
        <taxon>Aspergillaceae</taxon>
        <taxon>Aspergillus</taxon>
        <taxon>Aspergillus subgen. Circumdati</taxon>
    </lineage>
</organism>
<dbReference type="AlphaFoldDB" id="A0AAN5BZU5"/>
<evidence type="ECO:0000313" key="2">
    <source>
        <dbReference type="Proteomes" id="UP001165205"/>
    </source>
</evidence>
<reference evidence="1" key="1">
    <citation type="submission" date="2023-04" db="EMBL/GenBank/DDBJ databases">
        <title>Aspergillus oryzae NBRC 4228.</title>
        <authorList>
            <person name="Ichikawa N."/>
            <person name="Sato H."/>
            <person name="Tonouchi N."/>
        </authorList>
    </citation>
    <scope>NUCLEOTIDE SEQUENCE</scope>
    <source>
        <strain evidence="1">NBRC 4228</strain>
    </source>
</reference>
<protein>
    <submittedName>
        <fullName evidence="1">Unnamed protein product</fullName>
    </submittedName>
</protein>
<name>A0AAN5BZU5_ASPOZ</name>
<dbReference type="Proteomes" id="UP001165205">
    <property type="component" value="Unassembled WGS sequence"/>
</dbReference>
<dbReference type="EMBL" id="BSYA01000119">
    <property type="protein sequence ID" value="GMG33519.1"/>
    <property type="molecule type" value="Genomic_DNA"/>
</dbReference>